<evidence type="ECO:0000313" key="3">
    <source>
        <dbReference type="Proteomes" id="UP001057474"/>
    </source>
</evidence>
<evidence type="ECO:0000313" key="2">
    <source>
        <dbReference type="EMBL" id="USQ12763.1"/>
    </source>
</evidence>
<protein>
    <submittedName>
        <fullName evidence="2">Uncharacterized protein</fullName>
    </submittedName>
</protein>
<dbReference type="RefSeq" id="WP_252578977.1">
    <property type="nucleotide sequence ID" value="NZ_CP071527.1"/>
</dbReference>
<dbReference type="Proteomes" id="UP001057474">
    <property type="component" value="Chromosome"/>
</dbReference>
<gene>
    <name evidence="2" type="ORF">J2N86_08580</name>
</gene>
<keyword evidence="3" id="KW-1185">Reference proteome</keyword>
<proteinExistence type="predicted"/>
<keyword evidence="1" id="KW-0732">Signal</keyword>
<name>A0ABY4Y561_9GAMM</name>
<feature type="chain" id="PRO_5047508705" evidence="1">
    <location>
        <begin position="23"/>
        <end position="209"/>
    </location>
</feature>
<accession>A0ABY4Y561</accession>
<sequence>MDIRTKRFAIALTFIASQSAFSAVTSGQITIINGLANETGSGTGTTASSINVQVSDATGFCATTRTVNYNGSTVVKWDSTKTHSATQCTRIVSVKVTPLKTRVGTVNTILYDTTTSTTVPALTASGAVTYIAPTNPMSNLVLLVTGSGEPSSNQAVSGTGWGINAASTPVFDINNGALTVVGVPGGMGLAGFQAEKTARLYGVLPYVSE</sequence>
<dbReference type="EMBL" id="CP071527">
    <property type="protein sequence ID" value="USQ12763.1"/>
    <property type="molecule type" value="Genomic_DNA"/>
</dbReference>
<reference evidence="2" key="1">
    <citation type="submission" date="2021-03" db="EMBL/GenBank/DDBJ databases">
        <title>Legionella lytica PCM 2298.</title>
        <authorList>
            <person name="Koper P."/>
        </authorList>
    </citation>
    <scope>NUCLEOTIDE SEQUENCE</scope>
    <source>
        <strain evidence="2">PCM 2298</strain>
    </source>
</reference>
<evidence type="ECO:0000256" key="1">
    <source>
        <dbReference type="SAM" id="SignalP"/>
    </source>
</evidence>
<feature type="signal peptide" evidence="1">
    <location>
        <begin position="1"/>
        <end position="22"/>
    </location>
</feature>
<organism evidence="2 3">
    <name type="scientific">Legionella lytica</name>
    <dbReference type="NCBI Taxonomy" id="96232"/>
    <lineage>
        <taxon>Bacteria</taxon>
        <taxon>Pseudomonadati</taxon>
        <taxon>Pseudomonadota</taxon>
        <taxon>Gammaproteobacteria</taxon>
        <taxon>Legionellales</taxon>
        <taxon>Legionellaceae</taxon>
        <taxon>Legionella</taxon>
    </lineage>
</organism>